<keyword evidence="1" id="KW-0812">Transmembrane</keyword>
<dbReference type="EMBL" id="DF968181">
    <property type="protein sequence ID" value="GAP41021.1"/>
    <property type="molecule type" value="Genomic_DNA"/>
</dbReference>
<feature type="transmembrane region" description="Helical" evidence="1">
    <location>
        <begin position="328"/>
        <end position="353"/>
    </location>
</feature>
<keyword evidence="1" id="KW-0472">Membrane</keyword>
<keyword evidence="1" id="KW-1133">Transmembrane helix</keyword>
<dbReference type="Proteomes" id="UP000053370">
    <property type="component" value="Unassembled WGS sequence"/>
</dbReference>
<evidence type="ECO:0000313" key="3">
    <source>
        <dbReference type="Proteomes" id="UP000053370"/>
    </source>
</evidence>
<organism evidence="2">
    <name type="scientific">Flexilinea flocculi</name>
    <dbReference type="NCBI Taxonomy" id="1678840"/>
    <lineage>
        <taxon>Bacteria</taxon>
        <taxon>Bacillati</taxon>
        <taxon>Chloroflexota</taxon>
        <taxon>Anaerolineae</taxon>
        <taxon>Anaerolineales</taxon>
        <taxon>Anaerolineaceae</taxon>
        <taxon>Flexilinea</taxon>
    </lineage>
</organism>
<gene>
    <name evidence="2" type="ORF">ATC1_131003</name>
</gene>
<dbReference type="OrthoDB" id="160653at2"/>
<dbReference type="AlphaFoldDB" id="A0A0S7BL78"/>
<dbReference type="STRING" id="1678840.ATC1_131003"/>
<feature type="transmembrane region" description="Helical" evidence="1">
    <location>
        <begin position="411"/>
        <end position="427"/>
    </location>
</feature>
<proteinExistence type="predicted"/>
<sequence length="467" mass="49869">MEMNKRFHLFSIILCVFVLMTVLFIPVQAAEFDQDGLLESDEVIDDDLFIGGDTVDISGEINGNLLSSGNTVTLNGKVNGNAIIVGNTIHIAETAVIDGNLFVGCAVLIIDGQVTGSVFTGGASLSLDKTAEIGRNVFYGGYSLEAAEGSQIGKDLFAGIYQAMLKGSIERDVKAGAGAFELSGNVGRDVNVDLGIISNKNDQSMNFMKNMPFMQNPAIPDAIPVGLRISDEAEIGRNLTYSCSQDLSAGIQSTPGGKITFNEVTTAETVEKHGFLNRFLLWLVDTARKFITLLILGLLAVWLIPLLLKKTEEQVKTQPLPSAGYGALTIILGYLAAIVAAGIIFGVGILISLLTLGGLSKVIFGVGFSGLSLLVTIFTFLVSYGSKIVVAFMVGNWILSKIAPSAKGRNYWAIVIGVILYVILSSIPLVGWIFTLAAKIIGMGAMWLAYRARKKTLQIAEENPQTV</sequence>
<protein>
    <submittedName>
        <fullName evidence="2">Polymer-forming cytoskeletal</fullName>
    </submittedName>
</protein>
<evidence type="ECO:0000313" key="2">
    <source>
        <dbReference type="EMBL" id="GAP41021.1"/>
    </source>
</evidence>
<dbReference type="RefSeq" id="WP_062281383.1">
    <property type="nucleotide sequence ID" value="NZ_DF968181.1"/>
</dbReference>
<name>A0A0S7BL78_9CHLR</name>
<feature type="transmembrane region" description="Helical" evidence="1">
    <location>
        <begin position="373"/>
        <end position="399"/>
    </location>
</feature>
<keyword evidence="3" id="KW-1185">Reference proteome</keyword>
<reference evidence="2" key="1">
    <citation type="journal article" date="2015" name="Genome Announc.">
        <title>Draft Genome Sequence of Anaerolineae Strain TC1, a Novel Isolate from a Methanogenic Wastewater Treatment System.</title>
        <authorList>
            <person name="Matsuura N."/>
            <person name="Tourlousse D.M."/>
            <person name="Sun L."/>
            <person name="Toyonaga M."/>
            <person name="Kuroda K."/>
            <person name="Ohashi A."/>
            <person name="Cruz R."/>
            <person name="Yamaguchi T."/>
            <person name="Sekiguchi Y."/>
        </authorList>
    </citation>
    <scope>NUCLEOTIDE SEQUENCE [LARGE SCALE GENOMIC DNA]</scope>
    <source>
        <strain evidence="2">TC1</strain>
    </source>
</reference>
<evidence type="ECO:0000256" key="1">
    <source>
        <dbReference type="SAM" id="Phobius"/>
    </source>
</evidence>
<feature type="transmembrane region" description="Helical" evidence="1">
    <location>
        <begin position="290"/>
        <end position="308"/>
    </location>
</feature>
<accession>A0A0S7BL78</accession>